<dbReference type="PANTHER" id="PTHR43531:SF11">
    <property type="entry name" value="METHYL-ACCEPTING CHEMOTAXIS PROTEIN 3"/>
    <property type="match status" value="1"/>
</dbReference>
<comment type="caution">
    <text evidence="12">The sequence shown here is derived from an EMBL/GenBank/DDBJ whole genome shotgun (WGS) entry which is preliminary data.</text>
</comment>
<keyword evidence="4 9" id="KW-0812">Transmembrane</keyword>
<evidence type="ECO:0000256" key="7">
    <source>
        <dbReference type="ARBA" id="ARBA00029447"/>
    </source>
</evidence>
<dbReference type="Gene3D" id="6.10.340.10">
    <property type="match status" value="1"/>
</dbReference>
<dbReference type="SMART" id="SM00283">
    <property type="entry name" value="MA"/>
    <property type="match status" value="1"/>
</dbReference>
<feature type="transmembrane region" description="Helical" evidence="9">
    <location>
        <begin position="311"/>
        <end position="334"/>
    </location>
</feature>
<dbReference type="InterPro" id="IPR004089">
    <property type="entry name" value="MCPsignal_dom"/>
</dbReference>
<sequence length="683" mass="72893">MSDSKIRPAKPGRTGADRWKSSVSFKIILSVLAVLIPSLVILIVTSCIVASGSISRLSGKMLDIQTDYAVSIVDEFFNSKAAAISVFEIDHDIQAYFDSVSRPEDIDVYEDREIILRELKGALDRMSGSMVIQVWIADAKTDRYLLSTGGTVKADLNNTKWYHSVLSSKATVISDPYLDPATGKTVVSVVTPVFSADGAGIIGFAGVDVDVDSLSELLAGIRVGEEGYLELLSNQSDYIYSDDPTAMGKNVSDLDISDDYKEKVRSNYNGVVDFSYGGVGYTSKFKNCSSTGWLAVATIPVSEVDSTRDSMIGIMISMSVFILVLLCAVIIVLIRRVMKPMAMISGNMEAFAQGNLDGDIQVQGSDEIGRLADSVRSSTHLLKEMINDVSHILGEISRGNLEVGTADSYIGDFRFIREALEQIIGSLNYILGQINISAEQVSFGSEQVAAGAQALSQGASEQAGALEELAASIEDISGKITVNADNAAQATKRAGEVGREAVESNRRMQEMLAAMQDIRVSSRDIAKILKTIEDIAFQTNILALNAAVEAARVGEAGKGFTVVAGEVRNLAVKSAEASKGTAALVKNSLEKVDEGVRIADETAKSLKNVVEGVKDVVAAVDIISAASNEQAVSVKQVSRGIEQISGVVQVNSATAEESAAASEELSAQAILLKDLIGKFRFKK</sequence>
<evidence type="ECO:0000256" key="6">
    <source>
        <dbReference type="ARBA" id="ARBA00023136"/>
    </source>
</evidence>
<keyword evidence="2" id="KW-1003">Cell membrane</keyword>
<reference evidence="12 13" key="1">
    <citation type="submission" date="2024-03" db="EMBL/GenBank/DDBJ databases">
        <title>Human intestinal bacterial collection.</title>
        <authorList>
            <person name="Pauvert C."/>
            <person name="Hitch T.C.A."/>
            <person name="Clavel T."/>
        </authorList>
    </citation>
    <scope>NUCLEOTIDE SEQUENCE [LARGE SCALE GENOMIC DNA]</scope>
    <source>
        <strain evidence="12 13">CLA-SR-H021</strain>
    </source>
</reference>
<evidence type="ECO:0000256" key="5">
    <source>
        <dbReference type="ARBA" id="ARBA00022989"/>
    </source>
</evidence>
<dbReference type="InterPro" id="IPR003660">
    <property type="entry name" value="HAMP_dom"/>
</dbReference>
<evidence type="ECO:0000259" key="10">
    <source>
        <dbReference type="PROSITE" id="PS50111"/>
    </source>
</evidence>
<feature type="domain" description="Methyl-accepting transducer" evidence="10">
    <location>
        <begin position="437"/>
        <end position="666"/>
    </location>
</feature>
<evidence type="ECO:0000259" key="11">
    <source>
        <dbReference type="PROSITE" id="PS50885"/>
    </source>
</evidence>
<dbReference type="PROSITE" id="PS50111">
    <property type="entry name" value="CHEMOTAXIS_TRANSDUC_2"/>
    <property type="match status" value="1"/>
</dbReference>
<dbReference type="SMART" id="SM00304">
    <property type="entry name" value="HAMP"/>
    <property type="match status" value="1"/>
</dbReference>
<comment type="subcellular location">
    <subcellularLocation>
        <location evidence="1">Cell membrane</location>
        <topology evidence="1">Multi-pass membrane protein</topology>
    </subcellularLocation>
</comment>
<evidence type="ECO:0000256" key="8">
    <source>
        <dbReference type="PROSITE-ProRule" id="PRU00284"/>
    </source>
</evidence>
<keyword evidence="3" id="KW-0145">Chemotaxis</keyword>
<evidence type="ECO:0000313" key="13">
    <source>
        <dbReference type="Proteomes" id="UP001454086"/>
    </source>
</evidence>
<evidence type="ECO:0000256" key="3">
    <source>
        <dbReference type="ARBA" id="ARBA00022500"/>
    </source>
</evidence>
<dbReference type="Pfam" id="PF00015">
    <property type="entry name" value="MCPsignal"/>
    <property type="match status" value="1"/>
</dbReference>
<feature type="transmembrane region" description="Helical" evidence="9">
    <location>
        <begin position="27"/>
        <end position="51"/>
    </location>
</feature>
<dbReference type="CDD" id="cd11386">
    <property type="entry name" value="MCP_signal"/>
    <property type="match status" value="1"/>
</dbReference>
<dbReference type="SUPFAM" id="SSF58104">
    <property type="entry name" value="Methyl-accepting chemotaxis protein (MCP) signaling domain"/>
    <property type="match status" value="1"/>
</dbReference>
<evidence type="ECO:0000313" key="12">
    <source>
        <dbReference type="EMBL" id="MEQ2425460.1"/>
    </source>
</evidence>
<dbReference type="EMBL" id="JBBMFM010000033">
    <property type="protein sequence ID" value="MEQ2425460.1"/>
    <property type="molecule type" value="Genomic_DNA"/>
</dbReference>
<protein>
    <submittedName>
        <fullName evidence="12">Methyl-accepting chemotaxis protein</fullName>
    </submittedName>
</protein>
<dbReference type="Pfam" id="PF00672">
    <property type="entry name" value="HAMP"/>
    <property type="match status" value="1"/>
</dbReference>
<name>A0ABV1D653_9FIRM</name>
<proteinExistence type="inferred from homology"/>
<dbReference type="CDD" id="cd18773">
    <property type="entry name" value="PDC1_HK_sensor"/>
    <property type="match status" value="1"/>
</dbReference>
<dbReference type="CDD" id="cd12912">
    <property type="entry name" value="PDC2_MCP_like"/>
    <property type="match status" value="1"/>
</dbReference>
<dbReference type="InterPro" id="IPR051310">
    <property type="entry name" value="MCP_chemotaxis"/>
</dbReference>
<evidence type="ECO:0000256" key="2">
    <source>
        <dbReference type="ARBA" id="ARBA00022475"/>
    </source>
</evidence>
<dbReference type="PANTHER" id="PTHR43531">
    <property type="entry name" value="PROTEIN ICFG"/>
    <property type="match status" value="1"/>
</dbReference>
<dbReference type="InterPro" id="IPR029151">
    <property type="entry name" value="Sensor-like_sf"/>
</dbReference>
<dbReference type="Proteomes" id="UP001454086">
    <property type="component" value="Unassembled WGS sequence"/>
</dbReference>
<dbReference type="Gene3D" id="1.10.287.950">
    <property type="entry name" value="Methyl-accepting chemotaxis protein"/>
    <property type="match status" value="1"/>
</dbReference>
<dbReference type="PROSITE" id="PS50885">
    <property type="entry name" value="HAMP"/>
    <property type="match status" value="1"/>
</dbReference>
<keyword evidence="13" id="KW-1185">Reference proteome</keyword>
<dbReference type="InterPro" id="IPR033479">
    <property type="entry name" value="dCache_1"/>
</dbReference>
<dbReference type="SUPFAM" id="SSF103190">
    <property type="entry name" value="Sensory domain-like"/>
    <property type="match status" value="1"/>
</dbReference>
<dbReference type="RefSeq" id="WP_349118177.1">
    <property type="nucleotide sequence ID" value="NZ_JBBMFM010000033.1"/>
</dbReference>
<gene>
    <name evidence="12" type="ORF">WMQ36_10785</name>
</gene>
<feature type="domain" description="HAMP" evidence="11">
    <location>
        <begin position="335"/>
        <end position="387"/>
    </location>
</feature>
<organism evidence="12 13">
    <name type="scientific">Enterocloster hominis</name>
    <name type="common">ex Hitch et al. 2024</name>
    <dbReference type="NCBI Taxonomy" id="1917870"/>
    <lineage>
        <taxon>Bacteria</taxon>
        <taxon>Bacillati</taxon>
        <taxon>Bacillota</taxon>
        <taxon>Clostridia</taxon>
        <taxon>Lachnospirales</taxon>
        <taxon>Lachnospiraceae</taxon>
        <taxon>Enterocloster</taxon>
    </lineage>
</organism>
<keyword evidence="5 9" id="KW-1133">Transmembrane helix</keyword>
<accession>A0ABV1D653</accession>
<comment type="similarity">
    <text evidence="7">Belongs to the methyl-accepting chemotaxis (MCP) protein family.</text>
</comment>
<keyword evidence="6 9" id="KW-0472">Membrane</keyword>
<evidence type="ECO:0000256" key="9">
    <source>
        <dbReference type="SAM" id="Phobius"/>
    </source>
</evidence>
<dbReference type="Pfam" id="PF02743">
    <property type="entry name" value="dCache_1"/>
    <property type="match status" value="1"/>
</dbReference>
<dbReference type="Gene3D" id="3.30.450.20">
    <property type="entry name" value="PAS domain"/>
    <property type="match status" value="1"/>
</dbReference>
<dbReference type="CDD" id="cd06225">
    <property type="entry name" value="HAMP"/>
    <property type="match status" value="1"/>
</dbReference>
<keyword evidence="8" id="KW-0807">Transducer</keyword>
<evidence type="ECO:0000256" key="4">
    <source>
        <dbReference type="ARBA" id="ARBA00022692"/>
    </source>
</evidence>
<evidence type="ECO:0000256" key="1">
    <source>
        <dbReference type="ARBA" id="ARBA00004651"/>
    </source>
</evidence>